<dbReference type="RefSeq" id="WP_088620363.1">
    <property type="nucleotide sequence ID" value="NZ_CP022129.1"/>
</dbReference>
<keyword evidence="3" id="KW-1185">Reference proteome</keyword>
<dbReference type="OrthoDB" id="9757969at2"/>
<evidence type="ECO:0000313" key="3">
    <source>
        <dbReference type="Proteomes" id="UP000197019"/>
    </source>
</evidence>
<gene>
    <name evidence="2" type="ORF">CEK71_16270</name>
</gene>
<dbReference type="PANTHER" id="PTHR30441">
    <property type="entry name" value="DUF748 DOMAIN-CONTAINING PROTEIN"/>
    <property type="match status" value="1"/>
</dbReference>
<dbReference type="PANTHER" id="PTHR30441:SF8">
    <property type="entry name" value="DUF748 DOMAIN-CONTAINING PROTEIN"/>
    <property type="match status" value="1"/>
</dbReference>
<dbReference type="Gene3D" id="3.30.1330.60">
    <property type="entry name" value="OmpA-like domain"/>
    <property type="match status" value="1"/>
</dbReference>
<keyword evidence="1" id="KW-1133">Transmembrane helix</keyword>
<evidence type="ECO:0000256" key="1">
    <source>
        <dbReference type="SAM" id="Phobius"/>
    </source>
</evidence>
<dbReference type="AlphaFoldDB" id="A0A1Z4C1U8"/>
<accession>A0A1Z4C1U8</accession>
<proteinExistence type="predicted"/>
<dbReference type="GO" id="GO:0090313">
    <property type="term" value="P:regulation of protein targeting to membrane"/>
    <property type="evidence" value="ECO:0007669"/>
    <property type="project" value="TreeGrafter"/>
</dbReference>
<protein>
    <submittedName>
        <fullName evidence="2">Membrane biogenesis protein</fullName>
    </submittedName>
</protein>
<dbReference type="InterPro" id="IPR052894">
    <property type="entry name" value="AsmA-related"/>
</dbReference>
<reference evidence="2 3" key="1">
    <citation type="submission" date="2017-06" db="EMBL/GenBank/DDBJ databases">
        <title>Genome Sequencing of the methanotroph Methylovulum psychrotolerants str. HV10-M2 isolated from a high-altitude environment.</title>
        <authorList>
            <person name="Mateos-Rivera A."/>
        </authorList>
    </citation>
    <scope>NUCLEOTIDE SEQUENCE [LARGE SCALE GENOMIC DNA]</scope>
    <source>
        <strain evidence="2 3">HV10_M2</strain>
    </source>
</reference>
<dbReference type="GO" id="GO:0005886">
    <property type="term" value="C:plasma membrane"/>
    <property type="evidence" value="ECO:0007669"/>
    <property type="project" value="TreeGrafter"/>
</dbReference>
<dbReference type="KEGG" id="mpsy:CEK71_16270"/>
<sequence length="1046" mass="115228">MTSRLLILSLKALLLSLGVLVLTVLLGWYSLPRLLIDQLPTFIGQHTGKTVSLASASLQLSPLTLRLQGFVMQEKNGQPFLAFDTLSIQLEPWQTLPTKALHLKSIVLSKPTLSLSRGQDGKVNIPDWIAGDPQSKAADSPVLPVQIGQLSITDGTVVWHDAQTAKPWSETLQSFQLNISNVSTYAIKPTAFKLSLALQSGGQMAWEGNFNLNPASSQGQLKINTLNAAKFLALFAPNSGITINGNSFTADYQATYKQDKLALSFPKAILTLDNIGYSQAGQALKIATLRHETALTLDYATGQWQLAAKAAKVQADNIRIQDQLLGNLKRFTAEASYQVSQQKNHVNVTVDQGALTLTDWQIADQATRLGFFPTIKLQGLQANLDKRQIRADSLNITQGELTAWLNADGSSNYQAFARPAAPDTPVTQLESPWRIGIDTIAVDNGTVNFEDRTLPKPLAMALSPINLQVQGYDSTSSTSLPFQLSMGLNQGSLALKGTLLLVPFMADMMVVADNLDLEKFQPYYDQFIRLDVIDGMLDINGKLSINRLVPLDLQFRGDSTIEDLLIRDQRVHKDFLKWERLTLKTIVADVLNQHYTAGELTLNKPYARVTIRKDKTVNFANLLIDQATPKRLPSAQPLPPQTKPFYFKLGKIQIIDGSSDFTDLSLLLPFSAHIKSLDGGASGVSSDKTSQVQVVLKGNAYDLAPVDITGNISPFLGEYDVKINFNGLPMPLVSSYMVQFAGYKVEKGKMTLDLHYRIADKKLTAFNHFLIDQCELGERVENPDAISLPLKLAVTLLKDRNGKIKMDVPISGDLDNPQFNIGSIVAEALVNAIGKVLSSPFSAFALLTSNPSNDLSTISFKAGSATLDKPQQSKLDDIANALNSRPELMLEIKGLTRQEQDWPAISDDALYDQLKIRRATEINQKTARKIRAEYVELSAEDYRRLLADMFIEKFPLLAERSLLGTPRLKAANGGDFYEAAKQKLQAIINPEQERLKELANERAQAIAKYLVQHGGITQDHIYIVDSVVNTDKDNKDIASLLSLKTY</sequence>
<keyword evidence="1" id="KW-0472">Membrane</keyword>
<dbReference type="EMBL" id="CP022129">
    <property type="protein sequence ID" value="ASF47491.1"/>
    <property type="molecule type" value="Genomic_DNA"/>
</dbReference>
<dbReference type="InterPro" id="IPR036737">
    <property type="entry name" value="OmpA-like_sf"/>
</dbReference>
<evidence type="ECO:0000313" key="2">
    <source>
        <dbReference type="EMBL" id="ASF47491.1"/>
    </source>
</evidence>
<feature type="transmembrane region" description="Helical" evidence="1">
    <location>
        <begin position="12"/>
        <end position="31"/>
    </location>
</feature>
<dbReference type="InterPro" id="IPR008023">
    <property type="entry name" value="DUF748"/>
</dbReference>
<name>A0A1Z4C1U8_9GAMM</name>
<keyword evidence="1" id="KW-0812">Transmembrane</keyword>
<dbReference type="Pfam" id="PF05359">
    <property type="entry name" value="DUF748"/>
    <property type="match status" value="1"/>
</dbReference>
<organism evidence="2 3">
    <name type="scientific">Methylovulum psychrotolerans</name>
    <dbReference type="NCBI Taxonomy" id="1704499"/>
    <lineage>
        <taxon>Bacteria</taxon>
        <taxon>Pseudomonadati</taxon>
        <taxon>Pseudomonadota</taxon>
        <taxon>Gammaproteobacteria</taxon>
        <taxon>Methylococcales</taxon>
        <taxon>Methylococcaceae</taxon>
        <taxon>Methylovulum</taxon>
    </lineage>
</organism>
<dbReference type="Proteomes" id="UP000197019">
    <property type="component" value="Chromosome"/>
</dbReference>